<sequence>MNTGDLDTLIESIPDYVKLHILDSRKVTFKPKSDLATCNDCKLTFPYVSNNQQLAQLGRNSIPILCHLALVHHDNFSDIFKMHTRRNPELSLLIPKIDQIKDPKPITKLHSDRNSQQVSQSVYQADQLMKHTNFETNKAVIEDNQVQTSQQLPQRLTYMTQQNYSLQTPSQYLQQPHHYLFPYQPVQQQQPMHPNPNLNPYPYPYSYPYGPYQHQISRQVSSYYQNQLIDVSKETFALKSRIAAGLRFLESEIGQLSTQFKNQMLHFDWNMMIPGQKLAVDSNVLVEVDLVRGAIIEKIKDSLKEESILNVAVDFISSQRIQGHDTAVVRLCLKSPNTQNMPFVTIMAFDTIDHSTTLTQVVSYIRDKLGLSNKQLEIRVKGSSSFQSGAFDGNITILAVSDGTSLKQASSCNRLDVVTLSLDLVSINGFSEENKEWLISTLLMIADYLMEMF</sequence>
<reference evidence="2" key="1">
    <citation type="submission" date="2016-04" db="EMBL/GenBank/DDBJ databases">
        <title>Comparative genomics of biotechnologically important yeasts.</title>
        <authorList>
            <consortium name="DOE Joint Genome Institute"/>
            <person name="Riley R."/>
            <person name="Haridas S."/>
            <person name="Wolfe K.H."/>
            <person name="Lopes M.R."/>
            <person name="Hittinger C.T."/>
            <person name="Goker M."/>
            <person name="Salamov A."/>
            <person name="Wisecaver J."/>
            <person name="Long T.M."/>
            <person name="Aerts A.L."/>
            <person name="Barry K."/>
            <person name="Choi C."/>
            <person name="Clum A."/>
            <person name="Coughlan A.Y."/>
            <person name="Deshpande S."/>
            <person name="Douglass A.P."/>
            <person name="Hanson S.J."/>
            <person name="Klenk H.-P."/>
            <person name="Labutti K."/>
            <person name="Lapidus A."/>
            <person name="Lindquist E."/>
            <person name="Lipzen A."/>
            <person name="Meier-Kolthoff J.P."/>
            <person name="Ohm R.A."/>
            <person name="Otillar R.P."/>
            <person name="Pangilinan J."/>
            <person name="Peng Y."/>
            <person name="Rokas A."/>
            <person name="Rosa C.A."/>
            <person name="Scheuner C."/>
            <person name="Sibirny A.A."/>
            <person name="Slot J.C."/>
            <person name="Stielow J.B."/>
            <person name="Sun H."/>
            <person name="Kurtzman C.P."/>
            <person name="Blackwell M."/>
            <person name="Grigoriev I.V."/>
            <person name="Jeffries T.W."/>
        </authorList>
    </citation>
    <scope>NUCLEOTIDE SEQUENCE [LARGE SCALE GENOMIC DNA]</scope>
    <source>
        <strain evidence="2">NRRL YB-2248</strain>
    </source>
</reference>
<organism evidence="1 2">
    <name type="scientific">[Candida] arabinofermentans NRRL YB-2248</name>
    <dbReference type="NCBI Taxonomy" id="983967"/>
    <lineage>
        <taxon>Eukaryota</taxon>
        <taxon>Fungi</taxon>
        <taxon>Dikarya</taxon>
        <taxon>Ascomycota</taxon>
        <taxon>Saccharomycotina</taxon>
        <taxon>Pichiomycetes</taxon>
        <taxon>Pichiales</taxon>
        <taxon>Pichiaceae</taxon>
        <taxon>Ogataea</taxon>
        <taxon>Ogataea/Candida clade</taxon>
    </lineage>
</organism>
<gene>
    <name evidence="1" type="ORF">CANARDRAFT_28128</name>
</gene>
<name>A0A1E4T323_9ASCO</name>
<dbReference type="Proteomes" id="UP000094801">
    <property type="component" value="Unassembled WGS sequence"/>
</dbReference>
<evidence type="ECO:0000313" key="1">
    <source>
        <dbReference type="EMBL" id="ODV86088.1"/>
    </source>
</evidence>
<proteinExistence type="predicted"/>
<accession>A0A1E4T323</accession>
<dbReference type="AlphaFoldDB" id="A0A1E4T323"/>
<dbReference type="EMBL" id="KV453851">
    <property type="protein sequence ID" value="ODV86088.1"/>
    <property type="molecule type" value="Genomic_DNA"/>
</dbReference>
<protein>
    <submittedName>
        <fullName evidence="1">Uncharacterized protein</fullName>
    </submittedName>
</protein>
<keyword evidence="2" id="KW-1185">Reference proteome</keyword>
<evidence type="ECO:0000313" key="2">
    <source>
        <dbReference type="Proteomes" id="UP000094801"/>
    </source>
</evidence>